<dbReference type="PANTHER" id="PTHR22972:SF7">
    <property type="entry name" value="SERINE_THREONINE-PROTEIN KINASE PINK1, MITOCHONDRIAL"/>
    <property type="match status" value="1"/>
</dbReference>
<keyword evidence="6" id="KW-0479">Metal-binding</keyword>
<evidence type="ECO:0000313" key="17">
    <source>
        <dbReference type="EMBL" id="GFO05811.1"/>
    </source>
</evidence>
<keyword evidence="4" id="KW-0723">Serine/threonine-protein kinase</keyword>
<evidence type="ECO:0000256" key="7">
    <source>
        <dbReference type="ARBA" id="ARBA00022741"/>
    </source>
</evidence>
<keyword evidence="7" id="KW-0547">Nucleotide-binding</keyword>
<dbReference type="GO" id="GO:0000422">
    <property type="term" value="P:autophagy of mitochondrion"/>
    <property type="evidence" value="ECO:0007669"/>
    <property type="project" value="TreeGrafter"/>
</dbReference>
<evidence type="ECO:0000259" key="16">
    <source>
        <dbReference type="PROSITE" id="PS50011"/>
    </source>
</evidence>
<dbReference type="PANTHER" id="PTHR22972">
    <property type="entry name" value="SERINE/THREONINE PROTEIN KINASE"/>
    <property type="match status" value="1"/>
</dbReference>
<keyword evidence="18" id="KW-1185">Reference proteome</keyword>
<dbReference type="GO" id="GO:0042981">
    <property type="term" value="P:regulation of apoptotic process"/>
    <property type="evidence" value="ECO:0007669"/>
    <property type="project" value="TreeGrafter"/>
</dbReference>
<dbReference type="PROSITE" id="PS50011">
    <property type="entry name" value="PROTEIN_KINASE_DOM"/>
    <property type="match status" value="1"/>
</dbReference>
<dbReference type="InterPro" id="IPR051511">
    <property type="entry name" value="MitoQC_Scaffold_Kinases"/>
</dbReference>
<name>A0AAV4ABU5_9GAST</name>
<keyword evidence="9" id="KW-0067">ATP-binding</keyword>
<dbReference type="InterPro" id="IPR011009">
    <property type="entry name" value="Kinase-like_dom_sf"/>
</dbReference>
<dbReference type="GO" id="GO:0046872">
    <property type="term" value="F:metal ion binding"/>
    <property type="evidence" value="ECO:0007669"/>
    <property type="project" value="UniProtKB-KW"/>
</dbReference>
<evidence type="ECO:0000256" key="1">
    <source>
        <dbReference type="ARBA" id="ARBA00001946"/>
    </source>
</evidence>
<evidence type="ECO:0000256" key="9">
    <source>
        <dbReference type="ARBA" id="ARBA00022840"/>
    </source>
</evidence>
<comment type="cofactor">
    <cofactor evidence="1">
        <name>Mg(2+)</name>
        <dbReference type="ChEBI" id="CHEBI:18420"/>
    </cofactor>
</comment>
<evidence type="ECO:0000256" key="6">
    <source>
        <dbReference type="ARBA" id="ARBA00022723"/>
    </source>
</evidence>
<sequence>MKVPYPTRDMYLGGNSWLMAPEISTAVPGPNSILDFGKSDLWAVGAVAYEILGADNPFYPSRDNSHRQLSSGTYKEVDLPPLPAGVPEAVKKLVKSLLFRSPSKRPTASVAAAVAQMAALSATSEVHAGKSDLPPESRSQERKAAAAATTTKGRVHKRNKGHVMNRPGRQVLVACGPWSATHLSTCTSAAWSSRDRKWLDWVLAQGLALLCQLTFADQSKPWDMESVMNFLFLSRLTYADFREAVRYF</sequence>
<evidence type="ECO:0000256" key="14">
    <source>
        <dbReference type="ARBA" id="ARBA00048679"/>
    </source>
</evidence>
<evidence type="ECO:0000256" key="3">
    <source>
        <dbReference type="ARBA" id="ARBA00012513"/>
    </source>
</evidence>
<dbReference type="InterPro" id="IPR000719">
    <property type="entry name" value="Prot_kinase_dom"/>
</dbReference>
<keyword evidence="5" id="KW-0808">Transferase</keyword>
<evidence type="ECO:0000256" key="4">
    <source>
        <dbReference type="ARBA" id="ARBA00022527"/>
    </source>
</evidence>
<dbReference type="SUPFAM" id="SSF56112">
    <property type="entry name" value="Protein kinase-like (PK-like)"/>
    <property type="match status" value="1"/>
</dbReference>
<evidence type="ECO:0000256" key="13">
    <source>
        <dbReference type="ARBA" id="ARBA00047899"/>
    </source>
</evidence>
<organism evidence="17 18">
    <name type="scientific">Plakobranchus ocellatus</name>
    <dbReference type="NCBI Taxonomy" id="259542"/>
    <lineage>
        <taxon>Eukaryota</taxon>
        <taxon>Metazoa</taxon>
        <taxon>Spiralia</taxon>
        <taxon>Lophotrochozoa</taxon>
        <taxon>Mollusca</taxon>
        <taxon>Gastropoda</taxon>
        <taxon>Heterobranchia</taxon>
        <taxon>Euthyneura</taxon>
        <taxon>Panpulmonata</taxon>
        <taxon>Sacoglossa</taxon>
        <taxon>Placobranchoidea</taxon>
        <taxon>Plakobranchidae</taxon>
        <taxon>Plakobranchus</taxon>
    </lineage>
</organism>
<evidence type="ECO:0000256" key="2">
    <source>
        <dbReference type="ARBA" id="ARBA00004173"/>
    </source>
</evidence>
<dbReference type="GO" id="GO:0005524">
    <property type="term" value="F:ATP binding"/>
    <property type="evidence" value="ECO:0007669"/>
    <property type="project" value="UniProtKB-KW"/>
</dbReference>
<evidence type="ECO:0000256" key="12">
    <source>
        <dbReference type="ARBA" id="ARBA00023128"/>
    </source>
</evidence>
<evidence type="ECO:0000313" key="18">
    <source>
        <dbReference type="Proteomes" id="UP000735302"/>
    </source>
</evidence>
<evidence type="ECO:0000256" key="5">
    <source>
        <dbReference type="ARBA" id="ARBA00022679"/>
    </source>
</evidence>
<evidence type="ECO:0000256" key="15">
    <source>
        <dbReference type="SAM" id="MobiDB-lite"/>
    </source>
</evidence>
<dbReference type="Proteomes" id="UP000735302">
    <property type="component" value="Unassembled WGS sequence"/>
</dbReference>
<feature type="region of interest" description="Disordered" evidence="15">
    <location>
        <begin position="125"/>
        <end position="161"/>
    </location>
</feature>
<evidence type="ECO:0000256" key="11">
    <source>
        <dbReference type="ARBA" id="ARBA00022946"/>
    </source>
</evidence>
<gene>
    <name evidence="17" type="ORF">PoB_003231600</name>
</gene>
<feature type="compositionally biased region" description="Basic and acidic residues" evidence="15">
    <location>
        <begin position="127"/>
        <end position="144"/>
    </location>
</feature>
<comment type="catalytic activity">
    <reaction evidence="14">
        <text>L-seryl-[protein] + ATP = O-phospho-L-seryl-[protein] + ADP + H(+)</text>
        <dbReference type="Rhea" id="RHEA:17989"/>
        <dbReference type="Rhea" id="RHEA-COMP:9863"/>
        <dbReference type="Rhea" id="RHEA-COMP:11604"/>
        <dbReference type="ChEBI" id="CHEBI:15378"/>
        <dbReference type="ChEBI" id="CHEBI:29999"/>
        <dbReference type="ChEBI" id="CHEBI:30616"/>
        <dbReference type="ChEBI" id="CHEBI:83421"/>
        <dbReference type="ChEBI" id="CHEBI:456216"/>
        <dbReference type="EC" id="2.7.11.1"/>
    </reaction>
</comment>
<evidence type="ECO:0000256" key="8">
    <source>
        <dbReference type="ARBA" id="ARBA00022777"/>
    </source>
</evidence>
<dbReference type="GO" id="GO:0005739">
    <property type="term" value="C:mitochondrion"/>
    <property type="evidence" value="ECO:0007669"/>
    <property type="project" value="UniProtKB-SubCell"/>
</dbReference>
<keyword evidence="12" id="KW-0496">Mitochondrion</keyword>
<dbReference type="GO" id="GO:0004674">
    <property type="term" value="F:protein serine/threonine kinase activity"/>
    <property type="evidence" value="ECO:0007669"/>
    <property type="project" value="UniProtKB-KW"/>
</dbReference>
<dbReference type="Gene3D" id="1.10.510.10">
    <property type="entry name" value="Transferase(Phosphotransferase) domain 1"/>
    <property type="match status" value="1"/>
</dbReference>
<dbReference type="EC" id="2.7.11.1" evidence="3"/>
<feature type="domain" description="Protein kinase" evidence="16">
    <location>
        <begin position="1"/>
        <end position="120"/>
    </location>
</feature>
<comment type="catalytic activity">
    <reaction evidence="13">
        <text>L-threonyl-[protein] + ATP = O-phospho-L-threonyl-[protein] + ADP + H(+)</text>
        <dbReference type="Rhea" id="RHEA:46608"/>
        <dbReference type="Rhea" id="RHEA-COMP:11060"/>
        <dbReference type="Rhea" id="RHEA-COMP:11605"/>
        <dbReference type="ChEBI" id="CHEBI:15378"/>
        <dbReference type="ChEBI" id="CHEBI:30013"/>
        <dbReference type="ChEBI" id="CHEBI:30616"/>
        <dbReference type="ChEBI" id="CHEBI:61977"/>
        <dbReference type="ChEBI" id="CHEBI:456216"/>
        <dbReference type="EC" id="2.7.11.1"/>
    </reaction>
</comment>
<dbReference type="GO" id="GO:0090141">
    <property type="term" value="P:positive regulation of mitochondrial fission"/>
    <property type="evidence" value="ECO:0007669"/>
    <property type="project" value="TreeGrafter"/>
</dbReference>
<dbReference type="Pfam" id="PF00069">
    <property type="entry name" value="Pkinase"/>
    <property type="match status" value="1"/>
</dbReference>
<reference evidence="17 18" key="1">
    <citation type="journal article" date="2021" name="Elife">
        <title>Chloroplast acquisition without the gene transfer in kleptoplastic sea slugs, Plakobranchus ocellatus.</title>
        <authorList>
            <person name="Maeda T."/>
            <person name="Takahashi S."/>
            <person name="Yoshida T."/>
            <person name="Shimamura S."/>
            <person name="Takaki Y."/>
            <person name="Nagai Y."/>
            <person name="Toyoda A."/>
            <person name="Suzuki Y."/>
            <person name="Arimoto A."/>
            <person name="Ishii H."/>
            <person name="Satoh N."/>
            <person name="Nishiyama T."/>
            <person name="Hasebe M."/>
            <person name="Maruyama T."/>
            <person name="Minagawa J."/>
            <person name="Obokata J."/>
            <person name="Shigenobu S."/>
        </authorList>
    </citation>
    <scope>NUCLEOTIDE SEQUENCE [LARGE SCALE GENOMIC DNA]</scope>
</reference>
<accession>A0AAV4ABU5</accession>
<comment type="subcellular location">
    <subcellularLocation>
        <location evidence="2">Mitochondrion</location>
    </subcellularLocation>
</comment>
<evidence type="ECO:0000256" key="10">
    <source>
        <dbReference type="ARBA" id="ARBA00022842"/>
    </source>
</evidence>
<dbReference type="AlphaFoldDB" id="A0AAV4ABU5"/>
<dbReference type="EMBL" id="BLXT01003752">
    <property type="protein sequence ID" value="GFO05811.1"/>
    <property type="molecule type" value="Genomic_DNA"/>
</dbReference>
<proteinExistence type="predicted"/>
<protein>
    <recommendedName>
        <fullName evidence="3">non-specific serine/threonine protein kinase</fullName>
        <ecNumber evidence="3">2.7.11.1</ecNumber>
    </recommendedName>
</protein>
<keyword evidence="10" id="KW-0460">Magnesium</keyword>
<comment type="caution">
    <text evidence="17">The sequence shown here is derived from an EMBL/GenBank/DDBJ whole genome shotgun (WGS) entry which is preliminary data.</text>
</comment>
<keyword evidence="8 17" id="KW-0418">Kinase</keyword>
<keyword evidence="11" id="KW-0809">Transit peptide</keyword>